<dbReference type="EMBL" id="MNCJ02000328">
    <property type="protein sequence ID" value="KAF5775650.1"/>
    <property type="molecule type" value="Genomic_DNA"/>
</dbReference>
<protein>
    <submittedName>
        <fullName evidence="1">Non-specific serine/threonine protein kinase</fullName>
        <ecNumber evidence="1">2.7.11.1</ecNumber>
    </submittedName>
</protein>
<organism evidence="2 3">
    <name type="scientific">Helianthus annuus</name>
    <name type="common">Common sunflower</name>
    <dbReference type="NCBI Taxonomy" id="4232"/>
    <lineage>
        <taxon>Eukaryota</taxon>
        <taxon>Viridiplantae</taxon>
        <taxon>Streptophyta</taxon>
        <taxon>Embryophyta</taxon>
        <taxon>Tracheophyta</taxon>
        <taxon>Spermatophyta</taxon>
        <taxon>Magnoliopsida</taxon>
        <taxon>eudicotyledons</taxon>
        <taxon>Gunneridae</taxon>
        <taxon>Pentapetalae</taxon>
        <taxon>asterids</taxon>
        <taxon>campanulids</taxon>
        <taxon>Asterales</taxon>
        <taxon>Asteraceae</taxon>
        <taxon>Asteroideae</taxon>
        <taxon>Heliantheae alliance</taxon>
        <taxon>Heliantheae</taxon>
        <taxon>Helianthus</taxon>
    </lineage>
</organism>
<sequence length="73" mass="8265">MDEYANLKTPHLVNCSSISTSDAQLFMKFGKVISQNIGVFKKIQSEISDSDVIFFLKIGLSDIRKLKKNKKNI</sequence>
<dbReference type="Proteomes" id="UP000215914">
    <property type="component" value="Chromosome 13"/>
</dbReference>
<reference evidence="1" key="3">
    <citation type="submission" date="2020-06" db="EMBL/GenBank/DDBJ databases">
        <title>Helianthus annuus Genome sequencing and assembly Release 2.</title>
        <authorList>
            <person name="Gouzy J."/>
            <person name="Langlade N."/>
            <person name="Munos S."/>
        </authorList>
    </citation>
    <scope>NUCLEOTIDE SEQUENCE</scope>
    <source>
        <tissue evidence="1">Leaves</tissue>
    </source>
</reference>
<reference evidence="1 3" key="1">
    <citation type="journal article" date="2017" name="Nature">
        <title>The sunflower genome provides insights into oil metabolism, flowering and Asterid evolution.</title>
        <authorList>
            <person name="Badouin H."/>
            <person name="Gouzy J."/>
            <person name="Grassa C.J."/>
            <person name="Murat F."/>
            <person name="Staton S.E."/>
            <person name="Cottret L."/>
            <person name="Lelandais-Briere C."/>
            <person name="Owens G.L."/>
            <person name="Carrere S."/>
            <person name="Mayjonade B."/>
            <person name="Legrand L."/>
            <person name="Gill N."/>
            <person name="Kane N.C."/>
            <person name="Bowers J.E."/>
            <person name="Hubner S."/>
            <person name="Bellec A."/>
            <person name="Berard A."/>
            <person name="Berges H."/>
            <person name="Blanchet N."/>
            <person name="Boniface M.C."/>
            <person name="Brunel D."/>
            <person name="Catrice O."/>
            <person name="Chaidir N."/>
            <person name="Claudel C."/>
            <person name="Donnadieu C."/>
            <person name="Faraut T."/>
            <person name="Fievet G."/>
            <person name="Helmstetter N."/>
            <person name="King M."/>
            <person name="Knapp S.J."/>
            <person name="Lai Z."/>
            <person name="Le Paslier M.C."/>
            <person name="Lippi Y."/>
            <person name="Lorenzon L."/>
            <person name="Mandel J.R."/>
            <person name="Marage G."/>
            <person name="Marchand G."/>
            <person name="Marquand E."/>
            <person name="Bret-Mestries E."/>
            <person name="Morien E."/>
            <person name="Nambeesan S."/>
            <person name="Nguyen T."/>
            <person name="Pegot-Espagnet P."/>
            <person name="Pouilly N."/>
            <person name="Raftis F."/>
            <person name="Sallet E."/>
            <person name="Schiex T."/>
            <person name="Thomas J."/>
            <person name="Vandecasteele C."/>
            <person name="Vares D."/>
            <person name="Vear F."/>
            <person name="Vautrin S."/>
            <person name="Crespi M."/>
            <person name="Mangin B."/>
            <person name="Burke J.M."/>
            <person name="Salse J."/>
            <person name="Munos S."/>
            <person name="Vincourt P."/>
            <person name="Rieseberg L.H."/>
            <person name="Langlade N.B."/>
        </authorList>
    </citation>
    <scope>NUCLEOTIDE SEQUENCE [LARGE SCALE GENOMIC DNA]</scope>
    <source>
        <strain evidence="3">cv. SF193</strain>
        <tissue evidence="1">Leaves</tissue>
    </source>
</reference>
<reference evidence="2" key="2">
    <citation type="submission" date="2017-02" db="EMBL/GenBank/DDBJ databases">
        <title>Sunflower complete genome.</title>
        <authorList>
            <person name="Langlade N."/>
            <person name="Munos S."/>
        </authorList>
    </citation>
    <scope>NUCLEOTIDE SEQUENCE [LARGE SCALE GENOMIC DNA]</scope>
    <source>
        <tissue evidence="2">Leaves</tissue>
    </source>
</reference>
<accession>A0A251SXC1</accession>
<dbReference type="Gramene" id="mRNA:HanXRQr2_Chr13g0614441">
    <property type="protein sequence ID" value="CDS:HanXRQr2_Chr13g0614441.1"/>
    <property type="gene ID" value="HanXRQr2_Chr13g0614441"/>
</dbReference>
<keyword evidence="1" id="KW-0418">Kinase</keyword>
<dbReference type="STRING" id="4232.A0A251SXC1"/>
<evidence type="ECO:0000313" key="2">
    <source>
        <dbReference type="EMBL" id="OTG03490.1"/>
    </source>
</evidence>
<dbReference type="GO" id="GO:0004674">
    <property type="term" value="F:protein serine/threonine kinase activity"/>
    <property type="evidence" value="ECO:0007669"/>
    <property type="project" value="UniProtKB-KW"/>
</dbReference>
<proteinExistence type="predicted"/>
<keyword evidence="1" id="KW-0723">Serine/threonine-protein kinase</keyword>
<dbReference type="InParanoid" id="A0A251SXC1"/>
<keyword evidence="3" id="KW-1185">Reference proteome</keyword>
<dbReference type="AlphaFoldDB" id="A0A251SXC1"/>
<dbReference type="EMBL" id="CM007902">
    <property type="protein sequence ID" value="OTG03490.1"/>
    <property type="molecule type" value="Genomic_DNA"/>
</dbReference>
<evidence type="ECO:0000313" key="1">
    <source>
        <dbReference type="EMBL" id="KAF5775650.1"/>
    </source>
</evidence>
<evidence type="ECO:0000313" key="3">
    <source>
        <dbReference type="Proteomes" id="UP000215914"/>
    </source>
</evidence>
<name>A0A251SXC1_HELAN</name>
<dbReference type="EC" id="2.7.11.1" evidence="1"/>
<gene>
    <name evidence="2" type="ORF">HannXRQ_Chr13g0424631</name>
    <name evidence="1" type="ORF">HanXRQr2_Chr13g0614441</name>
</gene>
<keyword evidence="1" id="KW-0808">Transferase</keyword>